<comment type="caution">
    <text evidence="2">The sequence shown here is derived from an EMBL/GenBank/DDBJ whole genome shotgun (WGS) entry which is preliminary data.</text>
</comment>
<accession>A0A1X2GB64</accession>
<sequence length="190" mass="21674">MLRVQGILQLEPLWLRPTIPTLPADSSIPNYQTLVQEPESYIVEEEEALPEQEEVVPGYQEIIEDHEIHTTSVTKIKEEEVVLLMEDDDDDMDKQEISQEDEDLQEAKEPFTPLKTSTEQDDLPTRNDSSLSISSSNQPPTPTSTTSTGPFRRLRRDSKFNERRKSVTSKLKRAFSANTTTSKRNSIVIN</sequence>
<evidence type="ECO:0000313" key="3">
    <source>
        <dbReference type="Proteomes" id="UP000242146"/>
    </source>
</evidence>
<evidence type="ECO:0000313" key="2">
    <source>
        <dbReference type="EMBL" id="ORX49801.1"/>
    </source>
</evidence>
<feature type="compositionally biased region" description="Polar residues" evidence="1">
    <location>
        <begin position="176"/>
        <end position="190"/>
    </location>
</feature>
<proteinExistence type="predicted"/>
<reference evidence="2 3" key="1">
    <citation type="submission" date="2016-07" db="EMBL/GenBank/DDBJ databases">
        <title>Pervasive Adenine N6-methylation of Active Genes in Fungi.</title>
        <authorList>
            <consortium name="DOE Joint Genome Institute"/>
            <person name="Mondo S.J."/>
            <person name="Dannebaum R.O."/>
            <person name="Kuo R.C."/>
            <person name="Labutti K."/>
            <person name="Haridas S."/>
            <person name="Kuo A."/>
            <person name="Salamov A."/>
            <person name="Ahrendt S.R."/>
            <person name="Lipzen A."/>
            <person name="Sullivan W."/>
            <person name="Andreopoulos W.B."/>
            <person name="Clum A."/>
            <person name="Lindquist E."/>
            <person name="Daum C."/>
            <person name="Ramamoorthy G.K."/>
            <person name="Gryganskyi A."/>
            <person name="Culley D."/>
            <person name="Magnuson J.K."/>
            <person name="James T.Y."/>
            <person name="O'Malley M.A."/>
            <person name="Stajich J.E."/>
            <person name="Spatafora J.W."/>
            <person name="Visel A."/>
            <person name="Grigoriev I.V."/>
        </authorList>
    </citation>
    <scope>NUCLEOTIDE SEQUENCE [LARGE SCALE GENOMIC DNA]</scope>
    <source>
        <strain evidence="2 3">NRRL 3301</strain>
    </source>
</reference>
<feature type="compositionally biased region" description="Low complexity" evidence="1">
    <location>
        <begin position="129"/>
        <end position="150"/>
    </location>
</feature>
<feature type="region of interest" description="Disordered" evidence="1">
    <location>
        <begin position="83"/>
        <end position="190"/>
    </location>
</feature>
<dbReference type="OrthoDB" id="10557735at2759"/>
<protein>
    <submittedName>
        <fullName evidence="2">Uncharacterized protein</fullName>
    </submittedName>
</protein>
<dbReference type="AlphaFoldDB" id="A0A1X2GB64"/>
<feature type="compositionally biased region" description="Acidic residues" evidence="1">
    <location>
        <begin position="85"/>
        <end position="104"/>
    </location>
</feature>
<name>A0A1X2GB64_9FUNG</name>
<dbReference type="Proteomes" id="UP000242146">
    <property type="component" value="Unassembled WGS sequence"/>
</dbReference>
<gene>
    <name evidence="2" type="ORF">DM01DRAFT_1337944</name>
</gene>
<keyword evidence="3" id="KW-1185">Reference proteome</keyword>
<organism evidence="2 3">
    <name type="scientific">Hesseltinella vesiculosa</name>
    <dbReference type="NCBI Taxonomy" id="101127"/>
    <lineage>
        <taxon>Eukaryota</taxon>
        <taxon>Fungi</taxon>
        <taxon>Fungi incertae sedis</taxon>
        <taxon>Mucoromycota</taxon>
        <taxon>Mucoromycotina</taxon>
        <taxon>Mucoromycetes</taxon>
        <taxon>Mucorales</taxon>
        <taxon>Cunninghamellaceae</taxon>
        <taxon>Hesseltinella</taxon>
    </lineage>
</organism>
<dbReference type="EMBL" id="MCGT01000025">
    <property type="protein sequence ID" value="ORX49801.1"/>
    <property type="molecule type" value="Genomic_DNA"/>
</dbReference>
<evidence type="ECO:0000256" key="1">
    <source>
        <dbReference type="SAM" id="MobiDB-lite"/>
    </source>
</evidence>